<name>A0A6L2NF08_TANCI</name>
<dbReference type="InterPro" id="IPR012340">
    <property type="entry name" value="NA-bd_OB-fold"/>
</dbReference>
<protein>
    <recommendedName>
        <fullName evidence="2">Replication factor A C-terminal domain-containing protein</fullName>
    </recommendedName>
</protein>
<accession>A0A6L2NF08</accession>
<proteinExistence type="predicted"/>
<reference evidence="1" key="1">
    <citation type="journal article" date="2019" name="Sci. Rep.">
        <title>Draft genome of Tanacetum cinerariifolium, the natural source of mosquito coil.</title>
        <authorList>
            <person name="Yamashiro T."/>
            <person name="Shiraishi A."/>
            <person name="Satake H."/>
            <person name="Nakayama K."/>
        </authorList>
    </citation>
    <scope>NUCLEOTIDE SEQUENCE</scope>
</reference>
<comment type="caution">
    <text evidence="1">The sequence shown here is derived from an EMBL/GenBank/DDBJ whole genome shotgun (WGS) entry which is preliminary data.</text>
</comment>
<evidence type="ECO:0008006" key="2">
    <source>
        <dbReference type="Google" id="ProtNLM"/>
    </source>
</evidence>
<dbReference type="EMBL" id="BKCJ010008720">
    <property type="protein sequence ID" value="GEU83632.1"/>
    <property type="molecule type" value="Genomic_DNA"/>
</dbReference>
<sequence length="153" mass="16725">MEADTPTTITCTVIAVDHLSLHYTVCSSCERTLPDNNTQCCCNQVVGPTSKLLFRVLMSVATDTKVIVVVAFDRAAKVLFGCSAQHFLDFANIYPFSAETASKILEGEMLRVTLSKPKNGNAQHQRVVSVVPLKSDFRPVIETLSEIYGVRSG</sequence>
<dbReference type="Gene3D" id="2.40.50.140">
    <property type="entry name" value="Nucleic acid-binding proteins"/>
    <property type="match status" value="1"/>
</dbReference>
<evidence type="ECO:0000313" key="1">
    <source>
        <dbReference type="EMBL" id="GEU83632.1"/>
    </source>
</evidence>
<gene>
    <name evidence="1" type="ORF">Tci_055610</name>
</gene>
<organism evidence="1">
    <name type="scientific">Tanacetum cinerariifolium</name>
    <name type="common">Dalmatian daisy</name>
    <name type="synonym">Chrysanthemum cinerariifolium</name>
    <dbReference type="NCBI Taxonomy" id="118510"/>
    <lineage>
        <taxon>Eukaryota</taxon>
        <taxon>Viridiplantae</taxon>
        <taxon>Streptophyta</taxon>
        <taxon>Embryophyta</taxon>
        <taxon>Tracheophyta</taxon>
        <taxon>Spermatophyta</taxon>
        <taxon>Magnoliopsida</taxon>
        <taxon>eudicotyledons</taxon>
        <taxon>Gunneridae</taxon>
        <taxon>Pentapetalae</taxon>
        <taxon>asterids</taxon>
        <taxon>campanulids</taxon>
        <taxon>Asterales</taxon>
        <taxon>Asteraceae</taxon>
        <taxon>Asteroideae</taxon>
        <taxon>Anthemideae</taxon>
        <taxon>Anthemidinae</taxon>
        <taxon>Tanacetum</taxon>
    </lineage>
</organism>
<dbReference type="AlphaFoldDB" id="A0A6L2NF08"/>
<dbReference type="SUPFAM" id="SSF50249">
    <property type="entry name" value="Nucleic acid-binding proteins"/>
    <property type="match status" value="1"/>
</dbReference>